<organism evidence="2 3">
    <name type="scientific">Araneus ventricosus</name>
    <name type="common">Orbweaver spider</name>
    <name type="synonym">Epeira ventricosa</name>
    <dbReference type="NCBI Taxonomy" id="182803"/>
    <lineage>
        <taxon>Eukaryota</taxon>
        <taxon>Metazoa</taxon>
        <taxon>Ecdysozoa</taxon>
        <taxon>Arthropoda</taxon>
        <taxon>Chelicerata</taxon>
        <taxon>Arachnida</taxon>
        <taxon>Araneae</taxon>
        <taxon>Araneomorphae</taxon>
        <taxon>Entelegynae</taxon>
        <taxon>Araneoidea</taxon>
        <taxon>Araneidae</taxon>
        <taxon>Araneus</taxon>
    </lineage>
</organism>
<name>A0A4Y2ST26_ARAVE</name>
<dbReference type="Proteomes" id="UP000499080">
    <property type="component" value="Unassembled WGS sequence"/>
</dbReference>
<feature type="region of interest" description="Disordered" evidence="1">
    <location>
        <begin position="72"/>
        <end position="91"/>
    </location>
</feature>
<evidence type="ECO:0000313" key="2">
    <source>
        <dbReference type="EMBL" id="GBN90566.1"/>
    </source>
</evidence>
<keyword evidence="3" id="KW-1185">Reference proteome</keyword>
<proteinExistence type="predicted"/>
<sequence length="91" mass="10310">MPVSLWQSRYNEVLLLKFFNWTGSFGAGDSLYEVNLGDVEEVFATSASGHIEPLKDWTRANREPVKTFQVNNFHCQPSNGDGHGQRLKPEL</sequence>
<reference evidence="2 3" key="1">
    <citation type="journal article" date="2019" name="Sci. Rep.">
        <title>Orb-weaving spider Araneus ventricosus genome elucidates the spidroin gene catalogue.</title>
        <authorList>
            <person name="Kono N."/>
            <person name="Nakamura H."/>
            <person name="Ohtoshi R."/>
            <person name="Moran D.A.P."/>
            <person name="Shinohara A."/>
            <person name="Yoshida Y."/>
            <person name="Fujiwara M."/>
            <person name="Mori M."/>
            <person name="Tomita M."/>
            <person name="Arakawa K."/>
        </authorList>
    </citation>
    <scope>NUCLEOTIDE SEQUENCE [LARGE SCALE GENOMIC DNA]</scope>
</reference>
<dbReference type="EMBL" id="BGPR01023406">
    <property type="protein sequence ID" value="GBN90566.1"/>
    <property type="molecule type" value="Genomic_DNA"/>
</dbReference>
<gene>
    <name evidence="2" type="ORF">AVEN_56058_1</name>
</gene>
<accession>A0A4Y2ST26</accession>
<comment type="caution">
    <text evidence="2">The sequence shown here is derived from an EMBL/GenBank/DDBJ whole genome shotgun (WGS) entry which is preliminary data.</text>
</comment>
<dbReference type="AlphaFoldDB" id="A0A4Y2ST26"/>
<evidence type="ECO:0000313" key="3">
    <source>
        <dbReference type="Proteomes" id="UP000499080"/>
    </source>
</evidence>
<evidence type="ECO:0000256" key="1">
    <source>
        <dbReference type="SAM" id="MobiDB-lite"/>
    </source>
</evidence>
<protein>
    <submittedName>
        <fullName evidence="2">Uncharacterized protein</fullName>
    </submittedName>
</protein>